<evidence type="ECO:0000313" key="2">
    <source>
        <dbReference type="EMBL" id="GLS00784.1"/>
    </source>
</evidence>
<dbReference type="InterPro" id="IPR002048">
    <property type="entry name" value="EF_hand_dom"/>
</dbReference>
<evidence type="ECO:0000259" key="1">
    <source>
        <dbReference type="PROSITE" id="PS50222"/>
    </source>
</evidence>
<organism evidence="2 3">
    <name type="scientific">Brevundimonas denitrificans</name>
    <dbReference type="NCBI Taxonomy" id="1443434"/>
    <lineage>
        <taxon>Bacteria</taxon>
        <taxon>Pseudomonadati</taxon>
        <taxon>Pseudomonadota</taxon>
        <taxon>Alphaproteobacteria</taxon>
        <taxon>Caulobacterales</taxon>
        <taxon>Caulobacteraceae</taxon>
        <taxon>Brevundimonas</taxon>
    </lineage>
</organism>
<dbReference type="CDD" id="cd00051">
    <property type="entry name" value="EFh"/>
    <property type="match status" value="1"/>
</dbReference>
<name>A0ABQ6BH75_9CAUL</name>
<dbReference type="Pfam" id="PF13202">
    <property type="entry name" value="EF-hand_5"/>
    <property type="match status" value="4"/>
</dbReference>
<evidence type="ECO:0000313" key="3">
    <source>
        <dbReference type="Proteomes" id="UP001156921"/>
    </source>
</evidence>
<reference evidence="3" key="1">
    <citation type="journal article" date="2019" name="Int. J. Syst. Evol. Microbiol.">
        <title>The Global Catalogue of Microorganisms (GCM) 10K type strain sequencing project: providing services to taxonomists for standard genome sequencing and annotation.</title>
        <authorList>
            <consortium name="The Broad Institute Genomics Platform"/>
            <consortium name="The Broad Institute Genome Sequencing Center for Infectious Disease"/>
            <person name="Wu L."/>
            <person name="Ma J."/>
        </authorList>
    </citation>
    <scope>NUCLEOTIDE SEQUENCE [LARGE SCALE GENOMIC DNA]</scope>
    <source>
        <strain evidence="3">NBRC 110107</strain>
    </source>
</reference>
<gene>
    <name evidence="2" type="ORF">GCM10007859_07920</name>
</gene>
<proteinExistence type="predicted"/>
<dbReference type="Gene3D" id="1.10.238.10">
    <property type="entry name" value="EF-hand"/>
    <property type="match status" value="2"/>
</dbReference>
<dbReference type="SUPFAM" id="SSF47473">
    <property type="entry name" value="EF-hand"/>
    <property type="match status" value="2"/>
</dbReference>
<comment type="caution">
    <text evidence="2">The sequence shown here is derived from an EMBL/GenBank/DDBJ whole genome shotgun (WGS) entry which is preliminary data.</text>
</comment>
<accession>A0ABQ6BH75</accession>
<dbReference type="Proteomes" id="UP001156921">
    <property type="component" value="Unassembled WGS sequence"/>
</dbReference>
<dbReference type="InterPro" id="IPR011992">
    <property type="entry name" value="EF-hand-dom_pair"/>
</dbReference>
<dbReference type="PROSITE" id="PS00018">
    <property type="entry name" value="EF_HAND_1"/>
    <property type="match status" value="2"/>
</dbReference>
<feature type="domain" description="EF-hand" evidence="1">
    <location>
        <begin position="83"/>
        <end position="106"/>
    </location>
</feature>
<dbReference type="PROSITE" id="PS50222">
    <property type="entry name" value="EF_HAND_2"/>
    <property type="match status" value="1"/>
</dbReference>
<sequence>MAAIVANPMLAVISALKQSAGLLKHYGKRAVVEQGPHNNGSRPLMLTLIALSAVLMQQTPAPPAPPEVHTRMMVMGADGPGGLDKDGDGQITREEFAAPMTDHFARMDANNDGRLSTEELTAGHAAMAGGGHDVMIMRGPGGHGGPGVRHFEMRRPHPGGEAGAHAGHPGHGEGRTMVFVGGEPGADGERQIVIHGGPGGHAMMAGAHAEGGPGERIEIRRLGGPGGEHDLDADDDGRISEAEFSAPLREAFARIDADRSGFIEAGERGSGASEVFVHRIETRSGDED</sequence>
<dbReference type="InterPro" id="IPR018247">
    <property type="entry name" value="EF_Hand_1_Ca_BS"/>
</dbReference>
<dbReference type="RefSeq" id="WP_284221372.1">
    <property type="nucleotide sequence ID" value="NZ_BSOY01000010.1"/>
</dbReference>
<keyword evidence="3" id="KW-1185">Reference proteome</keyword>
<protein>
    <recommendedName>
        <fullName evidence="1">EF-hand domain-containing protein</fullName>
    </recommendedName>
</protein>
<dbReference type="EMBL" id="BSOY01000010">
    <property type="protein sequence ID" value="GLS00784.1"/>
    <property type="molecule type" value="Genomic_DNA"/>
</dbReference>